<organism evidence="2 3">
    <name type="scientific">Hathewaya histolytica</name>
    <name type="common">Clostridium histolyticum</name>
    <dbReference type="NCBI Taxonomy" id="1498"/>
    <lineage>
        <taxon>Bacteria</taxon>
        <taxon>Bacillati</taxon>
        <taxon>Bacillota</taxon>
        <taxon>Clostridia</taxon>
        <taxon>Eubacteriales</taxon>
        <taxon>Clostridiaceae</taxon>
        <taxon>Hathewaya</taxon>
    </lineage>
</organism>
<evidence type="ECO:0000313" key="3">
    <source>
        <dbReference type="Proteomes" id="UP000308489"/>
    </source>
</evidence>
<dbReference type="GO" id="GO:0005525">
    <property type="term" value="F:GTP binding"/>
    <property type="evidence" value="ECO:0007669"/>
    <property type="project" value="InterPro"/>
</dbReference>
<gene>
    <name evidence="2" type="primary">feoB_2</name>
    <name evidence="2" type="ORF">NCTC503_00206</name>
</gene>
<dbReference type="FunFam" id="3.40.50.300:FF:000969">
    <property type="entry name" value="Ferrous iron transporter B"/>
    <property type="match status" value="1"/>
</dbReference>
<sequence>MGLTYSSTSKKSLKDLFNVEKSSEDDLVVALAGNPNTGKSTVFNSLTGLHQHTGNWPGKTVTNTQGKYSFIDKNFIVVDLPGTYSLLASSIEEIVARDFICFGRPDVTVVVLDSTCIERNFNLLLQIMEITPRVVVCLNLMDEAKKKNIKIDVTSLEERLGVPIVPSVARSNKGMDNLKEKIYDVSLGNILPIPRKIAYRSEITNMICELSPKLKKIFGNNINTDWLALRLLDGDKSILDSISKYLNTDINIY</sequence>
<dbReference type="RefSeq" id="WP_138209030.1">
    <property type="nucleotide sequence ID" value="NZ_CBCRUQ010000010.1"/>
</dbReference>
<name>A0A4U9QWT1_HATHI</name>
<evidence type="ECO:0000259" key="1">
    <source>
        <dbReference type="PROSITE" id="PS51711"/>
    </source>
</evidence>
<dbReference type="CDD" id="cd01879">
    <property type="entry name" value="FeoB"/>
    <property type="match status" value="1"/>
</dbReference>
<feature type="domain" description="FeoB-type G" evidence="1">
    <location>
        <begin position="26"/>
        <end position="188"/>
    </location>
</feature>
<dbReference type="InterPro" id="IPR041069">
    <property type="entry name" value="FeoB_Cyto"/>
</dbReference>
<dbReference type="InterPro" id="IPR027417">
    <property type="entry name" value="P-loop_NTPase"/>
</dbReference>
<dbReference type="Gene3D" id="3.40.50.300">
    <property type="entry name" value="P-loop containing nucleotide triphosphate hydrolases"/>
    <property type="match status" value="1"/>
</dbReference>
<dbReference type="Pfam" id="PF02421">
    <property type="entry name" value="FeoB_N"/>
    <property type="match status" value="1"/>
</dbReference>
<dbReference type="InterPro" id="IPR050860">
    <property type="entry name" value="FeoB_GTPase"/>
</dbReference>
<evidence type="ECO:0000313" key="2">
    <source>
        <dbReference type="EMBL" id="VTQ82558.1"/>
    </source>
</evidence>
<accession>A0A4U9QWT1</accession>
<dbReference type="EMBL" id="LR590481">
    <property type="protein sequence ID" value="VTQ82558.1"/>
    <property type="molecule type" value="Genomic_DNA"/>
</dbReference>
<proteinExistence type="predicted"/>
<dbReference type="InterPro" id="IPR030389">
    <property type="entry name" value="G_FEOB_dom"/>
</dbReference>
<dbReference type="SUPFAM" id="SSF52540">
    <property type="entry name" value="P-loop containing nucleoside triphosphate hydrolases"/>
    <property type="match status" value="1"/>
</dbReference>
<protein>
    <submittedName>
        <fullName evidence="2">Ferrous iron transport protein B</fullName>
    </submittedName>
</protein>
<dbReference type="GO" id="GO:0005886">
    <property type="term" value="C:plasma membrane"/>
    <property type="evidence" value="ECO:0007669"/>
    <property type="project" value="TreeGrafter"/>
</dbReference>
<dbReference type="AlphaFoldDB" id="A0A4U9QWT1"/>
<dbReference type="OrthoDB" id="9809127at2"/>
<dbReference type="KEGG" id="hhw:NCTC503_00206"/>
<keyword evidence="3" id="KW-1185">Reference proteome</keyword>
<dbReference type="Proteomes" id="UP000308489">
    <property type="component" value="Chromosome 1"/>
</dbReference>
<dbReference type="GO" id="GO:0015093">
    <property type="term" value="F:ferrous iron transmembrane transporter activity"/>
    <property type="evidence" value="ECO:0007669"/>
    <property type="project" value="TreeGrafter"/>
</dbReference>
<dbReference type="PANTHER" id="PTHR43185">
    <property type="entry name" value="FERROUS IRON TRANSPORT PROTEIN B"/>
    <property type="match status" value="1"/>
</dbReference>
<dbReference type="Gene3D" id="1.10.287.1770">
    <property type="match status" value="1"/>
</dbReference>
<dbReference type="PROSITE" id="PS51711">
    <property type="entry name" value="G_FEOB"/>
    <property type="match status" value="1"/>
</dbReference>
<dbReference type="PANTHER" id="PTHR43185:SF1">
    <property type="entry name" value="FE(2+) TRANSPORTER FEOB"/>
    <property type="match status" value="1"/>
</dbReference>
<dbReference type="Pfam" id="PF17910">
    <property type="entry name" value="FeoB_Cyto"/>
    <property type="match status" value="1"/>
</dbReference>
<reference evidence="2 3" key="1">
    <citation type="submission" date="2019-05" db="EMBL/GenBank/DDBJ databases">
        <authorList>
            <consortium name="Pathogen Informatics"/>
        </authorList>
    </citation>
    <scope>NUCLEOTIDE SEQUENCE [LARGE SCALE GENOMIC DNA]</scope>
    <source>
        <strain evidence="2 3">NCTC503</strain>
    </source>
</reference>